<keyword evidence="5 6" id="KW-0472">Membrane</keyword>
<dbReference type="Pfam" id="PF03772">
    <property type="entry name" value="Competence"/>
    <property type="match status" value="1"/>
</dbReference>
<evidence type="ECO:0000313" key="9">
    <source>
        <dbReference type="Proteomes" id="UP000076603"/>
    </source>
</evidence>
<comment type="caution">
    <text evidence="8">The sequence shown here is derived from an EMBL/GenBank/DDBJ whole genome shotgun (WGS) entry which is preliminary data.</text>
</comment>
<dbReference type="PROSITE" id="PS51257">
    <property type="entry name" value="PROKAR_LIPOPROTEIN"/>
    <property type="match status" value="1"/>
</dbReference>
<feature type="transmembrane region" description="Helical" evidence="6">
    <location>
        <begin position="378"/>
        <end position="397"/>
    </location>
</feature>
<evidence type="ECO:0000256" key="6">
    <source>
        <dbReference type="SAM" id="Phobius"/>
    </source>
</evidence>
<gene>
    <name evidence="8" type="ORF">CLMAG_09230</name>
</gene>
<accession>A0A162UGA3</accession>
<keyword evidence="2" id="KW-1003">Cell membrane</keyword>
<feature type="domain" description="ComEC/Rec2-related protein" evidence="7">
    <location>
        <begin position="177"/>
        <end position="420"/>
    </location>
</feature>
<keyword evidence="9" id="KW-1185">Reference proteome</keyword>
<reference evidence="8 9" key="1">
    <citation type="submission" date="2016-04" db="EMBL/GenBank/DDBJ databases">
        <title>Genome sequence of Clostridium magnum DSM 2767.</title>
        <authorList>
            <person name="Poehlein A."/>
            <person name="Uhlig R."/>
            <person name="Fischer R."/>
            <person name="Bahl H."/>
            <person name="Daniel R."/>
        </authorList>
    </citation>
    <scope>NUCLEOTIDE SEQUENCE [LARGE SCALE GENOMIC DNA]</scope>
    <source>
        <strain evidence="8 9">DSM 2767</strain>
    </source>
</reference>
<dbReference type="GO" id="GO:0005886">
    <property type="term" value="C:plasma membrane"/>
    <property type="evidence" value="ECO:0007669"/>
    <property type="project" value="UniProtKB-SubCell"/>
</dbReference>
<evidence type="ECO:0000259" key="7">
    <source>
        <dbReference type="Pfam" id="PF03772"/>
    </source>
</evidence>
<dbReference type="EMBL" id="LWAE01000001">
    <property type="protein sequence ID" value="KZL93870.1"/>
    <property type="molecule type" value="Genomic_DNA"/>
</dbReference>
<evidence type="ECO:0000256" key="2">
    <source>
        <dbReference type="ARBA" id="ARBA00022475"/>
    </source>
</evidence>
<feature type="transmembrane region" description="Helical" evidence="6">
    <location>
        <begin position="315"/>
        <end position="335"/>
    </location>
</feature>
<proteinExistence type="predicted"/>
<dbReference type="Proteomes" id="UP000076603">
    <property type="component" value="Unassembled WGS sequence"/>
</dbReference>
<feature type="transmembrane region" description="Helical" evidence="6">
    <location>
        <begin position="12"/>
        <end position="45"/>
    </location>
</feature>
<organism evidence="8 9">
    <name type="scientific">Clostridium magnum DSM 2767</name>
    <dbReference type="NCBI Taxonomy" id="1121326"/>
    <lineage>
        <taxon>Bacteria</taxon>
        <taxon>Bacillati</taxon>
        <taxon>Bacillota</taxon>
        <taxon>Clostridia</taxon>
        <taxon>Eubacteriales</taxon>
        <taxon>Clostridiaceae</taxon>
        <taxon>Clostridium</taxon>
    </lineage>
</organism>
<sequence>MVENIKKPMMYYAVSVFIGCLSAFMLYQNLIIGAVIAASFFTIFFFTIDRNFFIINIIFFLMGIFSFMMYFNLKVPNHIEVRVDDKKGYYYQGNYKGRKLMLSGKIKDIKEGEKLDVYGKFESNKDYPRGIIGKYDIEKYVRGKNDFIYYLYDVKRNIYVQFKEILGEEKSAIIMALCYGDTEYLSMSQKSKFQQLGVVHAVSVSGFHMAIIYKVLEGLIGLKLSILVCFIYILFTGIQASTVRAFIMIFIFKFSKLVFKNYDSMSSLSFSALILLLIKPYYIMDIGFMLSFLATIGILLYYKKILRFLYKLPEILGESLSITLSSQIFSMPYIAFTIQSFSGGFIIGNVLLLPMYSVLVILGNIALLCCSIKPVFQFLNFGINFILTAVEGANYLILKVCPAVTLLGYLDGIAFILIYMSFVFYRHGYKKFKYLPVFVLLTMVCSSYSFVPQVYYTKFLNGEAVIIKYKMDSTMICNYDQSSAKKVISIKEEMGVNKIITNPQNSSLIKLNSGLCVQVIPYYKNKSINLAFLDRDTKLIFINSDVKKDDIAAFNADSITKLPARDMSNNSFKNTDYTSENKYNLYVIMFNRVFNMY</sequence>
<evidence type="ECO:0000256" key="3">
    <source>
        <dbReference type="ARBA" id="ARBA00022692"/>
    </source>
</evidence>
<feature type="transmembrane region" description="Helical" evidence="6">
    <location>
        <begin position="432"/>
        <end position="451"/>
    </location>
</feature>
<dbReference type="STRING" id="1121326.CLMAG_09230"/>
<comment type="subcellular location">
    <subcellularLocation>
        <location evidence="1">Cell membrane</location>
        <topology evidence="1">Multi-pass membrane protein</topology>
    </subcellularLocation>
</comment>
<dbReference type="PATRIC" id="fig|1121326.3.peg.880"/>
<name>A0A162UGA3_9CLOT</name>
<dbReference type="InterPro" id="IPR052159">
    <property type="entry name" value="Competence_DNA_uptake"/>
</dbReference>
<dbReference type="PANTHER" id="PTHR30619">
    <property type="entry name" value="DNA INTERNALIZATION/COMPETENCE PROTEIN COMEC/REC2"/>
    <property type="match status" value="1"/>
</dbReference>
<feature type="transmembrane region" description="Helical" evidence="6">
    <location>
        <begin position="341"/>
        <end position="366"/>
    </location>
</feature>
<feature type="transmembrane region" description="Helical" evidence="6">
    <location>
        <begin position="288"/>
        <end position="303"/>
    </location>
</feature>
<dbReference type="AlphaFoldDB" id="A0A162UGA3"/>
<keyword evidence="4 6" id="KW-1133">Transmembrane helix</keyword>
<feature type="transmembrane region" description="Helical" evidence="6">
    <location>
        <begin position="51"/>
        <end position="73"/>
    </location>
</feature>
<dbReference type="PANTHER" id="PTHR30619:SF1">
    <property type="entry name" value="RECOMBINATION PROTEIN 2"/>
    <property type="match status" value="1"/>
</dbReference>
<keyword evidence="3 6" id="KW-0812">Transmembrane</keyword>
<feature type="transmembrane region" description="Helical" evidence="6">
    <location>
        <begin position="222"/>
        <end position="252"/>
    </location>
</feature>
<evidence type="ECO:0000256" key="5">
    <source>
        <dbReference type="ARBA" id="ARBA00023136"/>
    </source>
</evidence>
<feature type="transmembrane region" description="Helical" evidence="6">
    <location>
        <begin position="403"/>
        <end position="425"/>
    </location>
</feature>
<dbReference type="NCBIfam" id="TIGR00360">
    <property type="entry name" value="ComEC_N-term"/>
    <property type="match status" value="1"/>
</dbReference>
<evidence type="ECO:0000313" key="8">
    <source>
        <dbReference type="EMBL" id="KZL93870.1"/>
    </source>
</evidence>
<protein>
    <submittedName>
        <fullName evidence="8">ComEC family competence protein</fullName>
    </submittedName>
</protein>
<dbReference type="RefSeq" id="WP_242872925.1">
    <property type="nucleotide sequence ID" value="NZ_FQXL01000010.1"/>
</dbReference>
<dbReference type="InterPro" id="IPR004477">
    <property type="entry name" value="ComEC_N"/>
</dbReference>
<evidence type="ECO:0000256" key="4">
    <source>
        <dbReference type="ARBA" id="ARBA00022989"/>
    </source>
</evidence>
<evidence type="ECO:0000256" key="1">
    <source>
        <dbReference type="ARBA" id="ARBA00004651"/>
    </source>
</evidence>